<dbReference type="InterPro" id="IPR050148">
    <property type="entry name" value="Terpene_synthase-like"/>
</dbReference>
<dbReference type="InterPro" id="IPR008949">
    <property type="entry name" value="Isoprenoid_synthase_dom_sf"/>
</dbReference>
<dbReference type="GO" id="GO:0016114">
    <property type="term" value="P:terpenoid biosynthetic process"/>
    <property type="evidence" value="ECO:0007669"/>
    <property type="project" value="InterPro"/>
</dbReference>
<dbReference type="AlphaFoldDB" id="A0A8S9K488"/>
<organism evidence="4">
    <name type="scientific">Brassica cretica</name>
    <name type="common">Mustard</name>
    <dbReference type="NCBI Taxonomy" id="69181"/>
    <lineage>
        <taxon>Eukaryota</taxon>
        <taxon>Viridiplantae</taxon>
        <taxon>Streptophyta</taxon>
        <taxon>Embryophyta</taxon>
        <taxon>Tracheophyta</taxon>
        <taxon>Spermatophyta</taxon>
        <taxon>Magnoliopsida</taxon>
        <taxon>eudicotyledons</taxon>
        <taxon>Gunneridae</taxon>
        <taxon>Pentapetalae</taxon>
        <taxon>rosids</taxon>
        <taxon>malvids</taxon>
        <taxon>Brassicales</taxon>
        <taxon>Brassicaceae</taxon>
        <taxon>Brassiceae</taxon>
        <taxon>Brassica</taxon>
    </lineage>
</organism>
<gene>
    <name evidence="4" type="ORF">F2Q70_00039537</name>
</gene>
<dbReference type="PANTHER" id="PTHR31225:SF255">
    <property type="entry name" value="TERPENOID SYNTHASE 3, CHLOROPLASTIC"/>
    <property type="match status" value="1"/>
</dbReference>
<dbReference type="PANTHER" id="PTHR31225">
    <property type="entry name" value="OS04G0344100 PROTEIN-RELATED"/>
    <property type="match status" value="1"/>
</dbReference>
<evidence type="ECO:0000313" key="4">
    <source>
        <dbReference type="EMBL" id="KAF2588453.1"/>
    </source>
</evidence>
<feature type="coiled-coil region" evidence="1">
    <location>
        <begin position="41"/>
        <end position="72"/>
    </location>
</feature>
<protein>
    <recommendedName>
        <fullName evidence="3">Terpene synthase N-terminal domain-containing protein</fullName>
    </recommendedName>
</protein>
<evidence type="ECO:0000256" key="1">
    <source>
        <dbReference type="SAM" id="Coils"/>
    </source>
</evidence>
<name>A0A8S9K488_BRACR</name>
<evidence type="ECO:0000259" key="3">
    <source>
        <dbReference type="Pfam" id="PF01397"/>
    </source>
</evidence>
<reference evidence="4" key="1">
    <citation type="submission" date="2019-12" db="EMBL/GenBank/DDBJ databases">
        <title>Genome sequencing and annotation of Brassica cretica.</title>
        <authorList>
            <person name="Studholme D.J."/>
            <person name="Sarris P.F."/>
        </authorList>
    </citation>
    <scope>NUCLEOTIDE SEQUENCE</scope>
    <source>
        <strain evidence="4">PFS-102/07</strain>
        <tissue evidence="4">Leaf</tissue>
    </source>
</reference>
<sequence length="374" mass="44028">KKQKFIMKTQSQPLEARRSANYRPSLWEHENLLLLGNKYAKEDKIERAKLLKQEVSRMLDETEGLLEQLELVDNLQRLGISYHFEREIKKILTNVHVRHVGHRKRVDRKRSEDLYATALKFRLLRQHGFNIAQDVFGCFFGDGLDDEDIKSVLSLYEASYLSTRFDTKLKKTIYYTTTRLKKFVEMKNNETTSYVRKMVIRALEMPYHRRVRRLEARWYIDVYGETHDTNPNLLELAKLDFNFVQVIHQDELKSLSRRDEETAQMKARMDSQQVRLDSLEDLLDVMAVGNPVMQRMLSERRAALGLPMKARMDSQQVRLDSLEDLLDVMAVGNPTMQRMLSERRAALGLPVRDPEESDPNRQQPSNPTNYFEDM</sequence>
<proteinExistence type="predicted"/>
<dbReference type="Pfam" id="PF01397">
    <property type="entry name" value="Terpene_synth"/>
    <property type="match status" value="1"/>
</dbReference>
<accession>A0A8S9K488</accession>
<dbReference type="EMBL" id="QGKY02000190">
    <property type="protein sequence ID" value="KAF2588453.1"/>
    <property type="molecule type" value="Genomic_DNA"/>
</dbReference>
<dbReference type="GO" id="GO:0010333">
    <property type="term" value="F:terpene synthase activity"/>
    <property type="evidence" value="ECO:0007669"/>
    <property type="project" value="InterPro"/>
</dbReference>
<feature type="region of interest" description="Disordered" evidence="2">
    <location>
        <begin position="350"/>
        <end position="374"/>
    </location>
</feature>
<feature type="compositionally biased region" description="Polar residues" evidence="2">
    <location>
        <begin position="360"/>
        <end position="374"/>
    </location>
</feature>
<dbReference type="InterPro" id="IPR008930">
    <property type="entry name" value="Terpenoid_cyclase/PrenylTrfase"/>
</dbReference>
<feature type="domain" description="Terpene synthase N-terminal" evidence="3">
    <location>
        <begin position="27"/>
        <end position="203"/>
    </location>
</feature>
<dbReference type="InterPro" id="IPR036965">
    <property type="entry name" value="Terpene_synth_N_sf"/>
</dbReference>
<dbReference type="SUPFAM" id="SSF48239">
    <property type="entry name" value="Terpenoid cyclases/Protein prenyltransferases"/>
    <property type="match status" value="1"/>
</dbReference>
<evidence type="ECO:0000256" key="2">
    <source>
        <dbReference type="SAM" id="MobiDB-lite"/>
    </source>
</evidence>
<feature type="non-terminal residue" evidence="4">
    <location>
        <position position="1"/>
    </location>
</feature>
<keyword evidence="1" id="KW-0175">Coiled coil</keyword>
<dbReference type="SUPFAM" id="SSF48576">
    <property type="entry name" value="Terpenoid synthases"/>
    <property type="match status" value="1"/>
</dbReference>
<comment type="caution">
    <text evidence="4">The sequence shown here is derived from an EMBL/GenBank/DDBJ whole genome shotgun (WGS) entry which is preliminary data.</text>
</comment>
<dbReference type="Gene3D" id="1.50.10.130">
    <property type="entry name" value="Terpene synthase, N-terminal domain"/>
    <property type="match status" value="1"/>
</dbReference>
<dbReference type="InterPro" id="IPR001906">
    <property type="entry name" value="Terpene_synth_N"/>
</dbReference>